<keyword evidence="1" id="KW-0472">Membrane</keyword>
<keyword evidence="1" id="KW-0812">Transmembrane</keyword>
<evidence type="ECO:0000313" key="4">
    <source>
        <dbReference type="Proteomes" id="UP000001623"/>
    </source>
</evidence>
<accession>F7YBK4</accession>
<dbReference type="AlphaFoldDB" id="F7YBK4"/>
<dbReference type="HOGENOM" id="CLU_2167987_0_0_5"/>
<evidence type="ECO:0000259" key="2">
    <source>
        <dbReference type="SMART" id="SM00894"/>
    </source>
</evidence>
<dbReference type="STRING" id="536019.Mesop_3302"/>
<gene>
    <name evidence="3" type="ordered locus">Mesop_3302</name>
</gene>
<dbReference type="SMART" id="SM00894">
    <property type="entry name" value="Excalibur"/>
    <property type="match status" value="1"/>
</dbReference>
<sequence length="120" mass="13343">MLLPFLYWPAYHRLGRLKWVALFAPFILLSGYIAYGFVGIQLDSPLTALRHFAAFPNCAAARAVGLAPARKGQPGYWPTHDADKDGIACEPWHGESASGVKVHRYWQRQVVLTVPFPPAP</sequence>
<dbReference type="KEGG" id="mop:Mesop_3302"/>
<evidence type="ECO:0000256" key="1">
    <source>
        <dbReference type="SAM" id="Phobius"/>
    </source>
</evidence>
<dbReference type="RefSeq" id="WP_013894440.1">
    <property type="nucleotide sequence ID" value="NC_015675.1"/>
</dbReference>
<name>F7YBK4_MESOW</name>
<dbReference type="EMBL" id="CP002279">
    <property type="protein sequence ID" value="AEH87751.1"/>
    <property type="molecule type" value="Genomic_DNA"/>
</dbReference>
<keyword evidence="1" id="KW-1133">Transmembrane helix</keyword>
<organism evidence="3 4">
    <name type="scientific">Mesorhizobium opportunistum (strain LMG 24607 / HAMBI 3007 / WSM2075)</name>
    <dbReference type="NCBI Taxonomy" id="536019"/>
    <lineage>
        <taxon>Bacteria</taxon>
        <taxon>Pseudomonadati</taxon>
        <taxon>Pseudomonadota</taxon>
        <taxon>Alphaproteobacteria</taxon>
        <taxon>Hyphomicrobiales</taxon>
        <taxon>Phyllobacteriaceae</taxon>
        <taxon>Mesorhizobium</taxon>
    </lineage>
</organism>
<dbReference type="Proteomes" id="UP000001623">
    <property type="component" value="Chromosome"/>
</dbReference>
<feature type="transmembrane region" description="Helical" evidence="1">
    <location>
        <begin position="20"/>
        <end position="40"/>
    </location>
</feature>
<dbReference type="Pfam" id="PF05901">
    <property type="entry name" value="Excalibur"/>
    <property type="match status" value="1"/>
</dbReference>
<feature type="domain" description="Excalibur calcium-binding" evidence="2">
    <location>
        <begin position="54"/>
        <end position="90"/>
    </location>
</feature>
<evidence type="ECO:0000313" key="3">
    <source>
        <dbReference type="EMBL" id="AEH87751.1"/>
    </source>
</evidence>
<dbReference type="InterPro" id="IPR008613">
    <property type="entry name" value="Excalibur_Ca-bd_domain"/>
</dbReference>
<protein>
    <submittedName>
        <fullName evidence="3">Excalibur domain protein</fullName>
    </submittedName>
</protein>
<proteinExistence type="predicted"/>
<reference evidence="3 4" key="1">
    <citation type="submission" date="2010-10" db="EMBL/GenBank/DDBJ databases">
        <title>Complete sequence of Mesorhizobium opportunistum WSM2075.</title>
        <authorList>
            <consortium name="US DOE Joint Genome Institute"/>
            <person name="Lucas S."/>
            <person name="Copeland A."/>
            <person name="Lapidus A."/>
            <person name="Cheng J.-F."/>
            <person name="Bruce D."/>
            <person name="Goodwin L."/>
            <person name="Pitluck S."/>
            <person name="Chertkov O."/>
            <person name="Misra M."/>
            <person name="Detter J.C."/>
            <person name="Han C."/>
            <person name="Tapia R."/>
            <person name="Land M."/>
            <person name="Hauser L."/>
            <person name="Kyrpides N."/>
            <person name="Ovchinnikova G."/>
            <person name="Mavrommatis K.M."/>
            <person name="Tiwari R.P."/>
            <person name="Howieson J.G."/>
            <person name="O'Hara G.W."/>
            <person name="Nandasena K.G."/>
            <person name="Woyke T."/>
        </authorList>
    </citation>
    <scope>NUCLEOTIDE SEQUENCE [LARGE SCALE GENOMIC DNA]</scope>
    <source>
        <strain evidence="4">LMG 24607 / HAMBI 3007 / WSM2075</strain>
    </source>
</reference>